<dbReference type="Gene3D" id="2.10.25.30">
    <property type="entry name" value="EGF-like, alliinase"/>
    <property type="match status" value="1"/>
</dbReference>
<evidence type="ECO:0000256" key="1">
    <source>
        <dbReference type="ARBA" id="ARBA00001933"/>
    </source>
</evidence>
<comment type="similarity">
    <text evidence="2">Belongs to the alliinase family.</text>
</comment>
<reference evidence="6" key="2">
    <citation type="submission" date="2020-08" db="EMBL/GenBank/DDBJ databases">
        <title>Plant Genome Project.</title>
        <authorList>
            <person name="Zhang R.-G."/>
        </authorList>
    </citation>
    <scope>NUCLEOTIDE SEQUENCE</scope>
    <source>
        <strain evidence="6">Huo1</strain>
        <tissue evidence="6">Leaf</tissue>
    </source>
</reference>
<dbReference type="EMBL" id="PNBA02000015">
    <property type="protein sequence ID" value="KAG6398777.1"/>
    <property type="molecule type" value="Genomic_DNA"/>
</dbReference>
<evidence type="ECO:0000256" key="4">
    <source>
        <dbReference type="ARBA" id="ARBA00022898"/>
    </source>
</evidence>
<feature type="domain" description="Alliinase C-terminal" evidence="5">
    <location>
        <begin position="55"/>
        <end position="407"/>
    </location>
</feature>
<evidence type="ECO:0000259" key="5">
    <source>
        <dbReference type="Pfam" id="PF04864"/>
    </source>
</evidence>
<reference evidence="6" key="1">
    <citation type="submission" date="2018-01" db="EMBL/GenBank/DDBJ databases">
        <authorList>
            <person name="Mao J.F."/>
        </authorList>
    </citation>
    <scope>NUCLEOTIDE SEQUENCE</scope>
    <source>
        <strain evidence="6">Huo1</strain>
        <tissue evidence="6">Leaf</tissue>
    </source>
</reference>
<gene>
    <name evidence="6" type="ORF">SASPL_140247</name>
</gene>
<dbReference type="GO" id="GO:0016846">
    <property type="term" value="F:carbon-sulfur lyase activity"/>
    <property type="evidence" value="ECO:0007669"/>
    <property type="project" value="InterPro"/>
</dbReference>
<dbReference type="InterPro" id="IPR037029">
    <property type="entry name" value="Alliinase_N_sf"/>
</dbReference>
<dbReference type="GO" id="GO:0006520">
    <property type="term" value="P:amino acid metabolic process"/>
    <property type="evidence" value="ECO:0007669"/>
    <property type="project" value="TreeGrafter"/>
</dbReference>
<dbReference type="InterPro" id="IPR015422">
    <property type="entry name" value="PyrdxlP-dep_Trfase_small"/>
</dbReference>
<proteinExistence type="inferred from homology"/>
<dbReference type="InterPro" id="IPR015421">
    <property type="entry name" value="PyrdxlP-dep_Trfase_major"/>
</dbReference>
<keyword evidence="4" id="KW-0663">Pyridoxal phosphate</keyword>
<dbReference type="Proteomes" id="UP000298416">
    <property type="component" value="Unassembled WGS sequence"/>
</dbReference>
<evidence type="ECO:0000313" key="6">
    <source>
        <dbReference type="EMBL" id="KAG6398777.1"/>
    </source>
</evidence>
<sequence length="416" mass="46221">MVSTEAAVVIDSFVPSTVPASVAAAAAAVAVVVEVEAIKTTESMLTNLNQQSILDFDKGDPTMYEAYWKSIGEDFKITISASEALSYFANPKSFCWFMLPKLEQEIRNLHNVVGNAVVEGRHIVVGNGSSQLIQAALYALAEPLDPSSPISVMSAAPFYSCYPQIAHYMRSGLFKWGGDAHAYDRDDQPYIEMVNCPNNPDGELRGPVVNKANGMLVHDLAYYWPQYTAITKPVDHNIMLFTMSKCTGHAGSRIGWAIVKDSHVAKQMVKFLEISTIGVSKEAQLRAISILEMISTNSCSTNFFEFGQFVMAGRWKTLREALEGTDILQVPNFPPRHCNFKRNYIECNPAYAWMKAQEGINLEEVMKEENIRVRGGGTFGCPSNYARLSILGRDNDFDQFLKKLPSIVKRLAHSKF</sequence>
<dbReference type="InterPro" id="IPR015424">
    <property type="entry name" value="PyrdxlP-dep_Trfase"/>
</dbReference>
<comment type="caution">
    <text evidence="6">The sequence shown here is derived from an EMBL/GenBank/DDBJ whole genome shotgun (WGS) entry which is preliminary data.</text>
</comment>
<comment type="cofactor">
    <cofactor evidence="1">
        <name>pyridoxal 5'-phosphate</name>
        <dbReference type="ChEBI" id="CHEBI:597326"/>
    </cofactor>
</comment>
<dbReference type="SUPFAM" id="SSF53383">
    <property type="entry name" value="PLP-dependent transferases"/>
    <property type="match status" value="1"/>
</dbReference>
<dbReference type="PANTHER" id="PTHR43795:SF15">
    <property type="entry name" value="TRYPTOPHAN AMINOTRANSFERASE-RELATED PROTEIN 1"/>
    <property type="match status" value="1"/>
</dbReference>
<dbReference type="InterPro" id="IPR006948">
    <property type="entry name" value="Alliinase_C"/>
</dbReference>
<keyword evidence="3" id="KW-0032">Aminotransferase</keyword>
<dbReference type="PANTHER" id="PTHR43795">
    <property type="entry name" value="BIFUNCTIONAL ASPARTATE AMINOTRANSFERASE AND GLUTAMATE/ASPARTATE-PREPHENATE AMINOTRANSFERASE-RELATED"/>
    <property type="match status" value="1"/>
</dbReference>
<protein>
    <recommendedName>
        <fullName evidence="5">Alliinase C-terminal domain-containing protein</fullName>
    </recommendedName>
</protein>
<dbReference type="Gene3D" id="3.90.1150.10">
    <property type="entry name" value="Aspartate Aminotransferase, domain 1"/>
    <property type="match status" value="1"/>
</dbReference>
<evidence type="ECO:0000256" key="3">
    <source>
        <dbReference type="ARBA" id="ARBA00022576"/>
    </source>
</evidence>
<organism evidence="6">
    <name type="scientific">Salvia splendens</name>
    <name type="common">Scarlet sage</name>
    <dbReference type="NCBI Taxonomy" id="180675"/>
    <lineage>
        <taxon>Eukaryota</taxon>
        <taxon>Viridiplantae</taxon>
        <taxon>Streptophyta</taxon>
        <taxon>Embryophyta</taxon>
        <taxon>Tracheophyta</taxon>
        <taxon>Spermatophyta</taxon>
        <taxon>Magnoliopsida</taxon>
        <taxon>eudicotyledons</taxon>
        <taxon>Gunneridae</taxon>
        <taxon>Pentapetalae</taxon>
        <taxon>asterids</taxon>
        <taxon>lamiids</taxon>
        <taxon>Lamiales</taxon>
        <taxon>Lamiaceae</taxon>
        <taxon>Nepetoideae</taxon>
        <taxon>Mentheae</taxon>
        <taxon>Salviinae</taxon>
        <taxon>Salvia</taxon>
        <taxon>Salvia subgen. Calosphace</taxon>
        <taxon>core Calosphace</taxon>
    </lineage>
</organism>
<dbReference type="AlphaFoldDB" id="A0A8X8ZBQ3"/>
<evidence type="ECO:0000313" key="7">
    <source>
        <dbReference type="Proteomes" id="UP000298416"/>
    </source>
</evidence>
<keyword evidence="3" id="KW-0808">Transferase</keyword>
<accession>A0A8X8ZBQ3</accession>
<dbReference type="CDD" id="cd00609">
    <property type="entry name" value="AAT_like"/>
    <property type="match status" value="1"/>
</dbReference>
<dbReference type="Gene3D" id="3.40.640.10">
    <property type="entry name" value="Type I PLP-dependent aspartate aminotransferase-like (Major domain)"/>
    <property type="match status" value="1"/>
</dbReference>
<evidence type="ECO:0000256" key="2">
    <source>
        <dbReference type="ARBA" id="ARBA00006312"/>
    </source>
</evidence>
<keyword evidence="7" id="KW-1185">Reference proteome</keyword>
<name>A0A8X8ZBQ3_SALSN</name>
<dbReference type="InterPro" id="IPR050478">
    <property type="entry name" value="Ethylene_sulfur-biosynth"/>
</dbReference>
<dbReference type="GO" id="GO:0008483">
    <property type="term" value="F:transaminase activity"/>
    <property type="evidence" value="ECO:0007669"/>
    <property type="project" value="UniProtKB-KW"/>
</dbReference>
<dbReference type="Pfam" id="PF04864">
    <property type="entry name" value="Alliinase_C"/>
    <property type="match status" value="1"/>
</dbReference>